<dbReference type="Proteomes" id="UP000236162">
    <property type="component" value="Unassembled WGS sequence"/>
</dbReference>
<dbReference type="EMBL" id="CP032744">
    <property type="protein sequence ID" value="AYJ38917.1"/>
    <property type="molecule type" value="Genomic_DNA"/>
</dbReference>
<evidence type="ECO:0000313" key="3">
    <source>
        <dbReference type="EMBL" id="GBF01714.1"/>
    </source>
</evidence>
<evidence type="ECO:0000313" key="5">
    <source>
        <dbReference type="Proteomes" id="UP000277896"/>
    </source>
</evidence>
<dbReference type="Proteomes" id="UP000277896">
    <property type="component" value="Chromosome"/>
</dbReference>
<name>A0AAD0TRX5_9LACO</name>
<proteinExistence type="predicted"/>
<reference evidence="3 4" key="1">
    <citation type="submission" date="2017-04" db="EMBL/GenBank/DDBJ databases">
        <title>In vitro and in silico characterization of Lactobacillus paraplantarum D2-1, a starter culture for soymilk fermentation.</title>
        <authorList>
            <person name="Endo A."/>
            <person name="Sasaki F."/>
            <person name="Maeno S."/>
            <person name="Kanesaki Y."/>
            <person name="Kubota E."/>
            <person name="Torres G.A."/>
            <person name="Tomita S."/>
            <person name="Nakagawa J."/>
        </authorList>
    </citation>
    <scope>NUCLEOTIDE SEQUENCE [LARGE SCALE GENOMIC DNA]</scope>
    <source>
        <strain evidence="3 4">D2-1</strain>
    </source>
</reference>
<evidence type="ECO:0000313" key="4">
    <source>
        <dbReference type="Proteomes" id="UP000236162"/>
    </source>
</evidence>
<organism evidence="1 5">
    <name type="scientific">Lactiplantibacillus paraplantarum</name>
    <dbReference type="NCBI Taxonomy" id="60520"/>
    <lineage>
        <taxon>Bacteria</taxon>
        <taxon>Bacillati</taxon>
        <taxon>Bacillota</taxon>
        <taxon>Bacilli</taxon>
        <taxon>Lactobacillales</taxon>
        <taxon>Lactobacillaceae</taxon>
        <taxon>Lactiplantibacillus</taxon>
    </lineage>
</organism>
<gene>
    <name evidence="1" type="ORF">LP667_08555</name>
    <name evidence="2" type="ORF">LP667_08850</name>
    <name evidence="3" type="ORF">LPPLD21_01246</name>
</gene>
<sequence length="116" mass="12827">MSKLPQILYFWNEDNELDHSEFFMTDDELPNPLPGNATPVAPTNGLYEPITWDGTTWNGTDKDEWLAAHPVPVPEPSEQDKTNAALMLQIAQNKTAQDQFNAQAMLAIAAQNGGTN</sequence>
<accession>A0AAD0TRX5</accession>
<dbReference type="AlphaFoldDB" id="A0AAD0TRX5"/>
<dbReference type="EMBL" id="CP032744">
    <property type="protein sequence ID" value="AYJ38863.1"/>
    <property type="molecule type" value="Genomic_DNA"/>
</dbReference>
<evidence type="ECO:0000313" key="2">
    <source>
        <dbReference type="EMBL" id="AYJ38917.1"/>
    </source>
</evidence>
<reference evidence="1 5" key="2">
    <citation type="submission" date="2018-10" db="EMBL/GenBank/DDBJ databases">
        <title>Genome seuquencing of Lactobacillus species.</title>
        <authorList>
            <person name="Baek C."/>
            <person name="Yi H."/>
        </authorList>
    </citation>
    <scope>NUCLEOTIDE SEQUENCE [LARGE SCALE GENOMIC DNA]</scope>
    <source>
        <strain evidence="1 5">DSM 10667</strain>
    </source>
</reference>
<keyword evidence="4" id="KW-1185">Reference proteome</keyword>
<dbReference type="EMBL" id="BDOR01000004">
    <property type="protein sequence ID" value="GBF01714.1"/>
    <property type="molecule type" value="Genomic_DNA"/>
</dbReference>
<protein>
    <submittedName>
        <fullName evidence="1">Uncharacterized protein</fullName>
    </submittedName>
</protein>
<evidence type="ECO:0000313" key="1">
    <source>
        <dbReference type="EMBL" id="AYJ38863.1"/>
    </source>
</evidence>